<protein>
    <submittedName>
        <fullName evidence="1">Uncharacterized protein</fullName>
    </submittedName>
</protein>
<dbReference type="Proteomes" id="UP001193748">
    <property type="component" value="Unassembled WGS sequence"/>
</dbReference>
<sequence>MKYCCTESDRKGTCYHEFRKGKFTGSFWNEDSLLIHDDNLYSLYLANIFRSVVPSYNEYGETEIIKEQWNEIYRRASEIDGEIKIAIDEINCWAEIVFKTEDVFTILGI</sequence>
<dbReference type="RefSeq" id="WP_173710135.1">
    <property type="nucleotide sequence ID" value="NZ_JABSWW010000001.1"/>
</dbReference>
<evidence type="ECO:0000313" key="2">
    <source>
        <dbReference type="Proteomes" id="UP001193748"/>
    </source>
</evidence>
<reference evidence="1" key="1">
    <citation type="submission" date="2020-05" db="EMBL/GenBank/DDBJ databases">
        <authorList>
            <person name="Brown S."/>
            <person name="Huntemann M."/>
            <person name="Clum A."/>
            <person name="Spunde A."/>
            <person name="Palaniappan K."/>
            <person name="Ritter S."/>
            <person name="Mikhailova N."/>
            <person name="Chen I.-M."/>
            <person name="Stamatis D."/>
            <person name="Reddy T."/>
            <person name="O'Malley R."/>
            <person name="Daum C."/>
            <person name="Shapiro N."/>
            <person name="Ivanova N."/>
            <person name="Kyrpides N."/>
            <person name="Woyke T."/>
        </authorList>
    </citation>
    <scope>NUCLEOTIDE SEQUENCE</scope>
    <source>
        <strain evidence="1">DJ080</strain>
    </source>
</reference>
<dbReference type="EMBL" id="JABSWW010000001">
    <property type="protein sequence ID" value="NRT86761.1"/>
    <property type="molecule type" value="Genomic_DNA"/>
</dbReference>
<dbReference type="AlphaFoldDB" id="A0AAX0AUY9"/>
<accession>A0AAX0AUY9</accession>
<name>A0AAX0AUY9_CLOBE</name>
<proteinExistence type="predicted"/>
<evidence type="ECO:0000313" key="1">
    <source>
        <dbReference type="EMBL" id="NRT86761.1"/>
    </source>
</evidence>
<reference evidence="1" key="2">
    <citation type="journal article" date="2022" name="Nat. Biotechnol.">
        <title>Carbon-negative production of acetone and isopropanol by gas fermentation at industrial pilot scale.</title>
        <authorList>
            <person name="Liew F.E."/>
            <person name="Nogle R."/>
            <person name="Abdalla T."/>
            <person name="Rasor B.J."/>
            <person name="Canter C."/>
            <person name="Jensen R.O."/>
            <person name="Wang L."/>
            <person name="Strutz J."/>
            <person name="Chirania P."/>
            <person name="De Tissera S."/>
            <person name="Mueller A.P."/>
            <person name="Ruan Z."/>
            <person name="Gao A."/>
            <person name="Tran L."/>
            <person name="Engle N.L."/>
            <person name="Bromley J.C."/>
            <person name="Daniell J."/>
            <person name="Conrado R."/>
            <person name="Tschaplinski T.J."/>
            <person name="Giannone R.J."/>
            <person name="Hettich R.L."/>
            <person name="Karim A.S."/>
            <person name="Simpson S.D."/>
            <person name="Brown S.D."/>
            <person name="Leang C."/>
            <person name="Jewett M.C."/>
            <person name="Kopke M."/>
        </authorList>
    </citation>
    <scope>NUCLEOTIDE SEQUENCE</scope>
    <source>
        <strain evidence="1">DJ080</strain>
    </source>
</reference>
<organism evidence="1 2">
    <name type="scientific">Clostridium beijerinckii</name>
    <name type="common">Clostridium MP</name>
    <dbReference type="NCBI Taxonomy" id="1520"/>
    <lineage>
        <taxon>Bacteria</taxon>
        <taxon>Bacillati</taxon>
        <taxon>Bacillota</taxon>
        <taxon>Clostridia</taxon>
        <taxon>Eubacteriales</taxon>
        <taxon>Clostridiaceae</taxon>
        <taxon>Clostridium</taxon>
    </lineage>
</organism>
<gene>
    <name evidence="1" type="ORF">B0H41_000440</name>
</gene>
<comment type="caution">
    <text evidence="1">The sequence shown here is derived from an EMBL/GenBank/DDBJ whole genome shotgun (WGS) entry which is preliminary data.</text>
</comment>